<proteinExistence type="predicted"/>
<evidence type="ECO:0000313" key="1">
    <source>
        <dbReference type="EMBL" id="RAJ96835.1"/>
    </source>
</evidence>
<evidence type="ECO:0000313" key="2">
    <source>
        <dbReference type="Proteomes" id="UP000249203"/>
    </source>
</evidence>
<organism evidence="1 2">
    <name type="scientific">Aliidiomarina maris</name>
    <dbReference type="NCBI Taxonomy" id="531312"/>
    <lineage>
        <taxon>Bacteria</taxon>
        <taxon>Pseudomonadati</taxon>
        <taxon>Pseudomonadota</taxon>
        <taxon>Gammaproteobacteria</taxon>
        <taxon>Alteromonadales</taxon>
        <taxon>Idiomarinaceae</taxon>
        <taxon>Aliidiomarina</taxon>
    </lineage>
</organism>
<accession>A0A327WUY1</accession>
<comment type="caution">
    <text evidence="1">The sequence shown here is derived from an EMBL/GenBank/DDBJ whole genome shotgun (WGS) entry which is preliminary data.</text>
</comment>
<reference evidence="1 2" key="1">
    <citation type="submission" date="2018-06" db="EMBL/GenBank/DDBJ databases">
        <title>Genomic Encyclopedia of Type Strains, Phase III (KMG-III): the genomes of soil and plant-associated and newly described type strains.</title>
        <authorList>
            <person name="Whitman W."/>
        </authorList>
    </citation>
    <scope>NUCLEOTIDE SEQUENCE [LARGE SCALE GENOMIC DNA]</scope>
    <source>
        <strain evidence="1 2">CGMCC 1.15366</strain>
    </source>
</reference>
<protein>
    <submittedName>
        <fullName evidence="1">Uncharacterized protein</fullName>
    </submittedName>
</protein>
<dbReference type="EMBL" id="QLMD01000007">
    <property type="protein sequence ID" value="RAJ96835.1"/>
    <property type="molecule type" value="Genomic_DNA"/>
</dbReference>
<dbReference type="Proteomes" id="UP000249203">
    <property type="component" value="Unassembled WGS sequence"/>
</dbReference>
<dbReference type="AlphaFoldDB" id="A0A327WUY1"/>
<gene>
    <name evidence="1" type="ORF">B0I24_10742</name>
</gene>
<name>A0A327WUY1_9GAMM</name>
<sequence>MFFPSPLLVFYPRPYFRLFLATQYNEVAYKIRAEKQKKGAE</sequence>